<dbReference type="PIRSF" id="PIRSF011312">
    <property type="entry name" value="Cell_cycle_HUS1"/>
    <property type="match status" value="1"/>
</dbReference>
<evidence type="ECO:0000256" key="4">
    <source>
        <dbReference type="PIRNR" id="PIRNR011312"/>
    </source>
</evidence>
<name>A0A0B7NLH4_9FUNG</name>
<accession>A0A0B7NLH4</accession>
<reference evidence="5 6" key="1">
    <citation type="submission" date="2014-09" db="EMBL/GenBank/DDBJ databases">
        <authorList>
            <person name="Ellenberger Sabrina"/>
        </authorList>
    </citation>
    <scope>NUCLEOTIDE SEQUENCE [LARGE SCALE GENOMIC DNA]</scope>
    <source>
        <strain evidence="5 6">CBS 412.66</strain>
    </source>
</reference>
<dbReference type="GO" id="GO:0033314">
    <property type="term" value="P:mitotic DNA replication checkpoint signaling"/>
    <property type="evidence" value="ECO:0007669"/>
    <property type="project" value="TreeGrafter"/>
</dbReference>
<evidence type="ECO:0000256" key="3">
    <source>
        <dbReference type="ARBA" id="ARBA00023242"/>
    </source>
</evidence>
<dbReference type="GO" id="GO:0031573">
    <property type="term" value="P:mitotic intra-S DNA damage checkpoint signaling"/>
    <property type="evidence" value="ECO:0007669"/>
    <property type="project" value="TreeGrafter"/>
</dbReference>
<gene>
    <name evidence="5" type="primary">PARPA_12574.1 scaffold 45109</name>
</gene>
<dbReference type="Gene3D" id="3.70.10.10">
    <property type="match status" value="1"/>
</dbReference>
<dbReference type="AlphaFoldDB" id="A0A0B7NLH4"/>
<comment type="similarity">
    <text evidence="2 4">Belongs to the HUS1 family.</text>
</comment>
<dbReference type="GO" id="GO:0035861">
    <property type="term" value="C:site of double-strand break"/>
    <property type="evidence" value="ECO:0007669"/>
    <property type="project" value="TreeGrafter"/>
</dbReference>
<dbReference type="InterPro" id="IPR007150">
    <property type="entry name" value="HUS1/Mec3"/>
</dbReference>
<proteinExistence type="inferred from homology"/>
<dbReference type="GO" id="GO:0030896">
    <property type="term" value="C:checkpoint clamp complex"/>
    <property type="evidence" value="ECO:0007669"/>
    <property type="project" value="InterPro"/>
</dbReference>
<protein>
    <recommendedName>
        <fullName evidence="4">Checkpoint protein</fullName>
    </recommendedName>
</protein>
<dbReference type="STRING" id="35722.A0A0B7NLH4"/>
<evidence type="ECO:0000313" key="6">
    <source>
        <dbReference type="Proteomes" id="UP000054107"/>
    </source>
</evidence>
<keyword evidence="6" id="KW-1185">Reference proteome</keyword>
<dbReference type="GO" id="GO:0044778">
    <property type="term" value="P:meiotic DNA integrity checkpoint signaling"/>
    <property type="evidence" value="ECO:0007669"/>
    <property type="project" value="TreeGrafter"/>
</dbReference>
<dbReference type="GO" id="GO:0000723">
    <property type="term" value="P:telomere maintenance"/>
    <property type="evidence" value="ECO:0007669"/>
    <property type="project" value="TreeGrafter"/>
</dbReference>
<dbReference type="OrthoDB" id="337750at2759"/>
<dbReference type="Proteomes" id="UP000054107">
    <property type="component" value="Unassembled WGS sequence"/>
</dbReference>
<evidence type="ECO:0000313" key="5">
    <source>
        <dbReference type="EMBL" id="CEP18272.1"/>
    </source>
</evidence>
<evidence type="ECO:0000256" key="1">
    <source>
        <dbReference type="ARBA" id="ARBA00004123"/>
    </source>
</evidence>
<sequence length="295" mass="33825">MRFKAILNNPVGLHTELGQTMEKLGPVCIASFATDKLRFITYQDNVVGTQAWTDLAATCLFSDYRIESQHHNEINFFFKIPDLLHITKDLSEITRIQVGLKRRGDQNIILFRWTGVNFVGSKSMEQKELPIELVRRDRLELIKEPVTIRTPETYILLPPLISLKPASEQFKKLSKYITIAANMNGELRIEVESAYAVCSAQFDNLNNPSLSGHDPTGDPTEFSHVRIKSEDFLNFLSCTYLEPDDVICNIANETQIVFLVYLNLDMYQNEDAPIRSMNMNPNRCQLTCHLPIYFD</sequence>
<dbReference type="PANTHER" id="PTHR12900:SF0">
    <property type="entry name" value="CHECKPOINT PROTEIN"/>
    <property type="match status" value="1"/>
</dbReference>
<comment type="subcellular location">
    <subcellularLocation>
        <location evidence="1">Nucleus</location>
    </subcellularLocation>
</comment>
<dbReference type="EMBL" id="LN733769">
    <property type="protein sequence ID" value="CEP18272.1"/>
    <property type="molecule type" value="Genomic_DNA"/>
</dbReference>
<dbReference type="GO" id="GO:0000724">
    <property type="term" value="P:double-strand break repair via homologous recombination"/>
    <property type="evidence" value="ECO:0007669"/>
    <property type="project" value="TreeGrafter"/>
</dbReference>
<dbReference type="PANTHER" id="PTHR12900">
    <property type="entry name" value="MITOTIC AND DNA DAMAGE CHECKPOINT PROTEIN HUS1"/>
    <property type="match status" value="1"/>
</dbReference>
<evidence type="ECO:0000256" key="2">
    <source>
        <dbReference type="ARBA" id="ARBA00005563"/>
    </source>
</evidence>
<dbReference type="InterPro" id="IPR016580">
    <property type="entry name" value="HUS1"/>
</dbReference>
<dbReference type="Pfam" id="PF04005">
    <property type="entry name" value="Hus1"/>
    <property type="match status" value="1"/>
</dbReference>
<keyword evidence="3" id="KW-0539">Nucleus</keyword>
<dbReference type="GO" id="GO:0005730">
    <property type="term" value="C:nucleolus"/>
    <property type="evidence" value="ECO:0007669"/>
    <property type="project" value="InterPro"/>
</dbReference>
<organism evidence="5 6">
    <name type="scientific">Parasitella parasitica</name>
    <dbReference type="NCBI Taxonomy" id="35722"/>
    <lineage>
        <taxon>Eukaryota</taxon>
        <taxon>Fungi</taxon>
        <taxon>Fungi incertae sedis</taxon>
        <taxon>Mucoromycota</taxon>
        <taxon>Mucoromycotina</taxon>
        <taxon>Mucoromycetes</taxon>
        <taxon>Mucorales</taxon>
        <taxon>Mucorineae</taxon>
        <taxon>Mucoraceae</taxon>
        <taxon>Parasitella</taxon>
    </lineage>
</organism>
<dbReference type="GO" id="GO:0006289">
    <property type="term" value="P:nucleotide-excision repair"/>
    <property type="evidence" value="ECO:0007669"/>
    <property type="project" value="TreeGrafter"/>
</dbReference>